<proteinExistence type="predicted"/>
<evidence type="ECO:0000259" key="1">
    <source>
        <dbReference type="PROSITE" id="PS51186"/>
    </source>
</evidence>
<keyword evidence="2" id="KW-0808">Transferase</keyword>
<dbReference type="InterPro" id="IPR016181">
    <property type="entry name" value="Acyl_CoA_acyltransferase"/>
</dbReference>
<accession>A0AAJ2L179</accession>
<dbReference type="Pfam" id="PF13302">
    <property type="entry name" value="Acetyltransf_3"/>
    <property type="match status" value="1"/>
</dbReference>
<evidence type="ECO:0000313" key="3">
    <source>
        <dbReference type="Proteomes" id="UP001285636"/>
    </source>
</evidence>
<feature type="domain" description="N-acetyltransferase" evidence="1">
    <location>
        <begin position="6"/>
        <end position="168"/>
    </location>
</feature>
<dbReference type="Proteomes" id="UP001285636">
    <property type="component" value="Unassembled WGS sequence"/>
</dbReference>
<dbReference type="PROSITE" id="PS51186">
    <property type="entry name" value="GNAT"/>
    <property type="match status" value="1"/>
</dbReference>
<gene>
    <name evidence="2" type="ORF">RYX45_07015</name>
</gene>
<dbReference type="Gene3D" id="3.40.630.30">
    <property type="match status" value="1"/>
</dbReference>
<organism evidence="2 3">
    <name type="scientific">Alkalihalophilus pseudofirmus</name>
    <name type="common">Bacillus pseudofirmus</name>
    <dbReference type="NCBI Taxonomy" id="79885"/>
    <lineage>
        <taxon>Bacteria</taxon>
        <taxon>Bacillati</taxon>
        <taxon>Bacillota</taxon>
        <taxon>Bacilli</taxon>
        <taxon>Bacillales</taxon>
        <taxon>Bacillaceae</taxon>
        <taxon>Alkalihalophilus</taxon>
    </lineage>
</organism>
<comment type="caution">
    <text evidence="2">The sequence shown here is derived from an EMBL/GenBank/DDBJ whole genome shotgun (WGS) entry which is preliminary data.</text>
</comment>
<dbReference type="SUPFAM" id="SSF55729">
    <property type="entry name" value="Acyl-CoA N-acyltransferases (Nat)"/>
    <property type="match status" value="1"/>
</dbReference>
<dbReference type="PANTHER" id="PTHR43415:SF3">
    <property type="entry name" value="GNAT-FAMILY ACETYLTRANSFERASE"/>
    <property type="match status" value="1"/>
</dbReference>
<dbReference type="CDD" id="cd04301">
    <property type="entry name" value="NAT_SF"/>
    <property type="match status" value="1"/>
</dbReference>
<dbReference type="InterPro" id="IPR000182">
    <property type="entry name" value="GNAT_dom"/>
</dbReference>
<dbReference type="EMBL" id="JAWJAY010000001">
    <property type="protein sequence ID" value="MDV2884924.1"/>
    <property type="molecule type" value="Genomic_DNA"/>
</dbReference>
<evidence type="ECO:0000313" key="2">
    <source>
        <dbReference type="EMBL" id="MDV2884924.1"/>
    </source>
</evidence>
<dbReference type="RefSeq" id="WP_323466352.1">
    <property type="nucleotide sequence ID" value="NZ_CP144224.1"/>
</dbReference>
<reference evidence="2" key="1">
    <citation type="submission" date="2023-10" db="EMBL/GenBank/DDBJ databases">
        <title>Screening of Alkalihalophilus pseudofirmusBZ-TG-HK211 and Its Alleviation of Salt Stress on Rapeseed Growth.</title>
        <authorList>
            <person name="Zhao B."/>
            <person name="Guo T."/>
        </authorList>
    </citation>
    <scope>NUCLEOTIDE SEQUENCE</scope>
    <source>
        <strain evidence="2">BZ-TG-HK211</strain>
    </source>
</reference>
<dbReference type="GO" id="GO:0016747">
    <property type="term" value="F:acyltransferase activity, transferring groups other than amino-acyl groups"/>
    <property type="evidence" value="ECO:0007669"/>
    <property type="project" value="InterPro"/>
</dbReference>
<dbReference type="PANTHER" id="PTHR43415">
    <property type="entry name" value="SPERMIDINE N(1)-ACETYLTRANSFERASE"/>
    <property type="match status" value="1"/>
</dbReference>
<protein>
    <submittedName>
        <fullName evidence="2">GNAT family protein</fullName>
        <ecNumber evidence="2">2.-.-.-</ecNumber>
    </submittedName>
</protein>
<dbReference type="AlphaFoldDB" id="A0AAJ2L179"/>
<name>A0AAJ2L179_ALKPS</name>
<dbReference type="EC" id="2.-.-.-" evidence="2"/>
<sequence>MKGDLVCLRSLEKRDLHSFYQAIENKEIRYMTGTKKQFIYEDVVQFYDKAADDSTRHDFAICLLNDQCIGDLAILEIDEGNNKAAFRIALHDPKYFNKGYGTEAVQLALDYAFHKLNLNRLQLEVYSHNKRGLKAYEKAGFKVEGVLRDALFIDGKYSDEIIMGVLKREYIEKNKDK</sequence>